<evidence type="ECO:0000256" key="2">
    <source>
        <dbReference type="ARBA" id="ARBA00023157"/>
    </source>
</evidence>
<dbReference type="InterPro" id="IPR000436">
    <property type="entry name" value="Sushi_SCR_CCP_dom"/>
</dbReference>
<reference evidence="5" key="1">
    <citation type="submission" date="2020-05" db="UniProtKB">
        <authorList>
            <consortium name="EnsemblMetazoa"/>
        </authorList>
    </citation>
    <scope>IDENTIFICATION</scope>
    <source>
        <strain evidence="5">BB02</strain>
    </source>
</reference>
<dbReference type="CDD" id="cd00037">
    <property type="entry name" value="CLECT"/>
    <property type="match status" value="1"/>
</dbReference>
<dbReference type="InterPro" id="IPR016186">
    <property type="entry name" value="C-type_lectin-like/link_sf"/>
</dbReference>
<dbReference type="SUPFAM" id="SSF49854">
    <property type="entry name" value="Spermadhesin, CUB domain"/>
    <property type="match status" value="1"/>
</dbReference>
<gene>
    <name evidence="5" type="primary">106053522</name>
</gene>
<dbReference type="VEuPathDB" id="VectorBase:BGLB019815"/>
<dbReference type="KEGG" id="bgt:106053522"/>
<keyword evidence="3" id="KW-0768">Sushi</keyword>
<protein>
    <recommendedName>
        <fullName evidence="4">Sushi domain-containing protein</fullName>
    </recommendedName>
</protein>
<dbReference type="InterPro" id="IPR016187">
    <property type="entry name" value="CTDL_fold"/>
</dbReference>
<keyword evidence="1" id="KW-0732">Signal</keyword>
<keyword evidence="2" id="KW-1015">Disulfide bond</keyword>
<dbReference type="Gene3D" id="3.10.100.10">
    <property type="entry name" value="Mannose-Binding Protein A, subunit A"/>
    <property type="match status" value="1"/>
</dbReference>
<dbReference type="InterPro" id="IPR035914">
    <property type="entry name" value="Sperma_CUB_dom_sf"/>
</dbReference>
<accession>A0A2C9KHN8</accession>
<name>A0A2C9KHN8_BIOGL</name>
<proteinExistence type="predicted"/>
<dbReference type="SMART" id="SM00032">
    <property type="entry name" value="CCP"/>
    <property type="match status" value="1"/>
</dbReference>
<dbReference type="PROSITE" id="PS50923">
    <property type="entry name" value="SUSHI"/>
    <property type="match status" value="1"/>
</dbReference>
<dbReference type="InterPro" id="IPR035976">
    <property type="entry name" value="Sushi/SCR/CCP_sf"/>
</dbReference>
<dbReference type="Gene3D" id="2.60.120.290">
    <property type="entry name" value="Spermadhesin, CUB domain"/>
    <property type="match status" value="1"/>
</dbReference>
<evidence type="ECO:0000256" key="3">
    <source>
        <dbReference type="PROSITE-ProRule" id="PRU00302"/>
    </source>
</evidence>
<feature type="domain" description="Sushi" evidence="4">
    <location>
        <begin position="201"/>
        <end position="259"/>
    </location>
</feature>
<dbReference type="EnsemblMetazoa" id="BGLB019815-RA">
    <property type="protein sequence ID" value="BGLB019815-PA"/>
    <property type="gene ID" value="BGLB019815"/>
</dbReference>
<dbReference type="OrthoDB" id="6131366at2759"/>
<dbReference type="Proteomes" id="UP000076420">
    <property type="component" value="Unassembled WGS sequence"/>
</dbReference>
<dbReference type="Gene3D" id="2.10.70.10">
    <property type="entry name" value="Complement Module, domain 1"/>
    <property type="match status" value="1"/>
</dbReference>
<evidence type="ECO:0000259" key="4">
    <source>
        <dbReference type="PROSITE" id="PS50923"/>
    </source>
</evidence>
<dbReference type="AlphaFoldDB" id="A0A2C9KHN8"/>
<organism evidence="5 6">
    <name type="scientific">Biomphalaria glabrata</name>
    <name type="common">Bloodfluke planorb</name>
    <name type="synonym">Freshwater snail</name>
    <dbReference type="NCBI Taxonomy" id="6526"/>
    <lineage>
        <taxon>Eukaryota</taxon>
        <taxon>Metazoa</taxon>
        <taxon>Spiralia</taxon>
        <taxon>Lophotrochozoa</taxon>
        <taxon>Mollusca</taxon>
        <taxon>Gastropoda</taxon>
        <taxon>Heterobranchia</taxon>
        <taxon>Euthyneura</taxon>
        <taxon>Panpulmonata</taxon>
        <taxon>Hygrophila</taxon>
        <taxon>Lymnaeoidea</taxon>
        <taxon>Planorbidae</taxon>
        <taxon>Biomphalaria</taxon>
    </lineage>
</organism>
<sequence length="363" mass="41154">MNITQYYCCRYQEGTTFPIDLPNADPFRLFIRGTSCPVIRGLKSTYTRLNLWTGINREIVTSKSPFWMYSNAMTTFQCYYQPPVYGCNQVITLDANVRSATVTTPGFPTARTPNRRCFYSFNVPAQSQILITFNTCDLSTTNDDTIIIKRYHQWQEGLKLDVTNCPSQVLSVEDYLNIEYWSGFDTVTNKGLNFTATVILRTCAPPTIPSDGLLVSTLKSSYRVGERAVIRCTQFTGSTDNVITCTPSGWTNLTKACIDCPYGWVIYGDRCFKYFPFLRNYTAAQSYCALYGSSGVLFEVRDASDQQTIRNYKLLMGSSYYAANFISGRLDSGTGNWLFSDSNAPMSYYNWSSSNGDYNFYKI</sequence>
<dbReference type="InterPro" id="IPR000859">
    <property type="entry name" value="CUB_dom"/>
</dbReference>
<dbReference type="VEuPathDB" id="VectorBase:BGLAX_048912"/>
<dbReference type="Pfam" id="PF00431">
    <property type="entry name" value="CUB"/>
    <property type="match status" value="1"/>
</dbReference>
<dbReference type="Pfam" id="PF00084">
    <property type="entry name" value="Sushi"/>
    <property type="match status" value="1"/>
</dbReference>
<evidence type="ECO:0000313" key="6">
    <source>
        <dbReference type="Proteomes" id="UP000076420"/>
    </source>
</evidence>
<evidence type="ECO:0000256" key="1">
    <source>
        <dbReference type="ARBA" id="ARBA00022729"/>
    </source>
</evidence>
<comment type="caution">
    <text evidence="3">Lacks conserved residue(s) required for the propagation of feature annotation.</text>
</comment>
<dbReference type="SUPFAM" id="SSF57535">
    <property type="entry name" value="Complement control module/SCR domain"/>
    <property type="match status" value="1"/>
</dbReference>
<dbReference type="SUPFAM" id="SSF56436">
    <property type="entry name" value="C-type lectin-like"/>
    <property type="match status" value="1"/>
</dbReference>
<evidence type="ECO:0000313" key="5">
    <source>
        <dbReference type="EnsemblMetazoa" id="BGLB019815-PA"/>
    </source>
</evidence>